<sequence length="199" mass="22153">MLPDCDKAIVLLHEIYGINAHIQRSAATWRSRGFDAYTPALFPHSAPFAYEQQEQAWHHFSDNVGFDTAAIVSLLAELRAKYGTLILIGYSVGATLAWLAARSGLCDGAVCHYGSRIRQYCDAAPPCPTQVVLARHEPAFDPRALQNELEKYPSVACRMFNAQHGFCDADSPAWDARLAQQADEDTLRFLTLIQQRQEA</sequence>
<comment type="caution">
    <text evidence="2">The sequence shown here is derived from an EMBL/GenBank/DDBJ whole genome shotgun (WGS) entry which is preliminary data.</text>
</comment>
<dbReference type="PANTHER" id="PTHR46623">
    <property type="entry name" value="CARBOXYMETHYLENEBUTENOLIDASE-RELATED"/>
    <property type="match status" value="1"/>
</dbReference>
<name>A0A249WR56_9ENTR</name>
<gene>
    <name evidence="2" type="ORF">CWN49_02530</name>
</gene>
<feature type="domain" description="Dienelactone hydrolase" evidence="1">
    <location>
        <begin position="7"/>
        <end position="191"/>
    </location>
</feature>
<dbReference type="SUPFAM" id="SSF53474">
    <property type="entry name" value="alpha/beta-Hydrolases"/>
    <property type="match status" value="1"/>
</dbReference>
<reference evidence="2 3" key="2">
    <citation type="submission" date="2018-01" db="EMBL/GenBank/DDBJ databases">
        <title>Genomic study of Klebsiella pneumoniae.</title>
        <authorList>
            <person name="Yang Y."/>
            <person name="Bicalho R."/>
        </authorList>
    </citation>
    <scope>NUCLEOTIDE SEQUENCE [LARGE SCALE GENOMIC DNA]</scope>
    <source>
        <strain evidence="2 3">A10</strain>
    </source>
</reference>
<dbReference type="GO" id="GO:0016787">
    <property type="term" value="F:hydrolase activity"/>
    <property type="evidence" value="ECO:0007669"/>
    <property type="project" value="UniProtKB-KW"/>
</dbReference>
<accession>A0A249WR56</accession>
<evidence type="ECO:0000313" key="3">
    <source>
        <dbReference type="Proteomes" id="UP000234667"/>
    </source>
</evidence>
<dbReference type="Proteomes" id="UP000234667">
    <property type="component" value="Unassembled WGS sequence"/>
</dbReference>
<reference evidence="2 3" key="1">
    <citation type="submission" date="2017-11" db="EMBL/GenBank/DDBJ databases">
        <authorList>
            <person name="Han C.G."/>
        </authorList>
    </citation>
    <scope>NUCLEOTIDE SEQUENCE [LARGE SCALE GENOMIC DNA]</scope>
    <source>
        <strain evidence="2 3">A10</strain>
    </source>
</reference>
<dbReference type="InterPro" id="IPR029058">
    <property type="entry name" value="AB_hydrolase_fold"/>
</dbReference>
<proteinExistence type="predicted"/>
<organism evidence="2 3">
    <name type="scientific">Klebsiella michiganensis</name>
    <dbReference type="NCBI Taxonomy" id="1134687"/>
    <lineage>
        <taxon>Bacteria</taxon>
        <taxon>Pseudomonadati</taxon>
        <taxon>Pseudomonadota</taxon>
        <taxon>Gammaproteobacteria</taxon>
        <taxon>Enterobacterales</taxon>
        <taxon>Enterobacteriaceae</taxon>
        <taxon>Klebsiella/Raoultella group</taxon>
        <taxon>Klebsiella</taxon>
    </lineage>
</organism>
<dbReference type="Pfam" id="PF01738">
    <property type="entry name" value="DLH"/>
    <property type="match status" value="1"/>
</dbReference>
<protein>
    <submittedName>
        <fullName evidence="2">Dienelactone hydrolase</fullName>
    </submittedName>
</protein>
<evidence type="ECO:0000259" key="1">
    <source>
        <dbReference type="Pfam" id="PF01738"/>
    </source>
</evidence>
<keyword evidence="2" id="KW-0378">Hydrolase</keyword>
<dbReference type="InterPro" id="IPR051049">
    <property type="entry name" value="Dienelactone_hydrolase-like"/>
</dbReference>
<dbReference type="AlphaFoldDB" id="A0A249WR56"/>
<dbReference type="InterPro" id="IPR002925">
    <property type="entry name" value="Dienelactn_hydro"/>
</dbReference>
<dbReference type="PANTHER" id="PTHR46623:SF6">
    <property type="entry name" value="ALPHA_BETA-HYDROLASES SUPERFAMILY PROTEIN"/>
    <property type="match status" value="1"/>
</dbReference>
<dbReference type="Gene3D" id="3.40.50.1820">
    <property type="entry name" value="alpha/beta hydrolase"/>
    <property type="match status" value="1"/>
</dbReference>
<dbReference type="EMBL" id="PIDR01000034">
    <property type="protein sequence ID" value="PLO74814.1"/>
    <property type="molecule type" value="Genomic_DNA"/>
</dbReference>
<evidence type="ECO:0000313" key="2">
    <source>
        <dbReference type="EMBL" id="PLO74814.1"/>
    </source>
</evidence>
<dbReference type="RefSeq" id="WP_014838534.1">
    <property type="nucleotide sequence ID" value="NZ_CAWPKS010000002.1"/>
</dbReference>